<dbReference type="EMBL" id="JBAPLU010000008">
    <property type="protein sequence ID" value="MEI4271997.1"/>
    <property type="molecule type" value="Genomic_DNA"/>
</dbReference>
<proteinExistence type="predicted"/>
<dbReference type="Proteomes" id="UP001361570">
    <property type="component" value="Unassembled WGS sequence"/>
</dbReference>
<reference evidence="3 4" key="1">
    <citation type="submission" date="2024-03" db="EMBL/GenBank/DDBJ databases">
        <title>Draft genome sequence of Klenkia sp. LSe6-5.</title>
        <authorList>
            <person name="Duangmal K."/>
            <person name="Chantavorakit T."/>
        </authorList>
    </citation>
    <scope>NUCLEOTIDE SEQUENCE [LARGE SCALE GENOMIC DNA]</scope>
    <source>
        <strain evidence="3 4">LSe6-5</strain>
    </source>
</reference>
<gene>
    <name evidence="3" type="ORF">TEK04_09705</name>
</gene>
<organism evidence="3 4">
    <name type="scientific">Klenkia sesuvii</name>
    <dbReference type="NCBI Taxonomy" id="3103137"/>
    <lineage>
        <taxon>Bacteria</taxon>
        <taxon>Bacillati</taxon>
        <taxon>Actinomycetota</taxon>
        <taxon>Actinomycetes</taxon>
        <taxon>Geodermatophilales</taxon>
        <taxon>Geodermatophilaceae</taxon>
        <taxon>Klenkia</taxon>
    </lineage>
</organism>
<evidence type="ECO:0000256" key="1">
    <source>
        <dbReference type="SAM" id="MobiDB-lite"/>
    </source>
</evidence>
<evidence type="ECO:0000259" key="2">
    <source>
        <dbReference type="SMART" id="SM00563"/>
    </source>
</evidence>
<dbReference type="GO" id="GO:0016746">
    <property type="term" value="F:acyltransferase activity"/>
    <property type="evidence" value="ECO:0007669"/>
    <property type="project" value="UniProtKB-KW"/>
</dbReference>
<feature type="compositionally biased region" description="Low complexity" evidence="1">
    <location>
        <begin position="249"/>
        <end position="272"/>
    </location>
</feature>
<name>A0ABU8DV99_9ACTN</name>
<keyword evidence="3" id="KW-0808">Transferase</keyword>
<accession>A0ABU8DV99</accession>
<comment type="caution">
    <text evidence="3">The sequence shown here is derived from an EMBL/GenBank/DDBJ whole genome shotgun (WGS) entry which is preliminary data.</text>
</comment>
<protein>
    <submittedName>
        <fullName evidence="3">1-acyl-sn-glycerol-3-phosphate acyltransferase</fullName>
    </submittedName>
</protein>
<keyword evidence="3" id="KW-0012">Acyltransferase</keyword>
<dbReference type="InterPro" id="IPR002123">
    <property type="entry name" value="Plipid/glycerol_acylTrfase"/>
</dbReference>
<dbReference type="SMART" id="SM00563">
    <property type="entry name" value="PlsC"/>
    <property type="match status" value="1"/>
</dbReference>
<sequence length="272" mass="27847">MSTGPCSTDCLADVAPTAPPGLRRRRAAALAVALARASARPPAGDGRRHAVCTSARLLTAAGVRVAVLPPTTAWPTGPVLVVANRVSWVDDLALRTAVPAVPEDDGAVWPGLPTVCAHQVADALTAGRSVLVRPEATASCGTELGRFRPGSLAPALAAGTPVCPVAVRARVGGRPTTVTAHLPGESWWRSAARVLGATDLVLEVQALPAIDPRRGTAAEVAALAEYAIAEVLEADPPRPISHPRRPRTHAAAVTTPAPSTAPAVSPRTHAPR</sequence>
<keyword evidence="4" id="KW-1185">Reference proteome</keyword>
<dbReference type="Pfam" id="PF01553">
    <property type="entry name" value="Acyltransferase"/>
    <property type="match status" value="1"/>
</dbReference>
<evidence type="ECO:0000313" key="4">
    <source>
        <dbReference type="Proteomes" id="UP001361570"/>
    </source>
</evidence>
<dbReference type="RefSeq" id="WP_336404134.1">
    <property type="nucleotide sequence ID" value="NZ_JBAPLU010000008.1"/>
</dbReference>
<feature type="domain" description="Phospholipid/glycerol acyltransferase" evidence="2">
    <location>
        <begin position="79"/>
        <end position="170"/>
    </location>
</feature>
<evidence type="ECO:0000313" key="3">
    <source>
        <dbReference type="EMBL" id="MEI4271997.1"/>
    </source>
</evidence>
<feature type="region of interest" description="Disordered" evidence="1">
    <location>
        <begin position="235"/>
        <end position="272"/>
    </location>
</feature>